<dbReference type="InterPro" id="IPR000445">
    <property type="entry name" value="HhH_motif"/>
</dbReference>
<evidence type="ECO:0000256" key="9">
    <source>
        <dbReference type="ARBA" id="ARBA00023295"/>
    </source>
</evidence>
<reference evidence="12 13" key="1">
    <citation type="submission" date="2010-08" db="EMBL/GenBank/DDBJ databases">
        <authorList>
            <person name="Durkin A.S."/>
            <person name="Madupu R."/>
            <person name="Torralba M."/>
            <person name="Gillis M."/>
            <person name="Methe B."/>
            <person name="Sutton G."/>
            <person name="Nelson K.E."/>
        </authorList>
    </citation>
    <scope>NUCLEOTIDE SEQUENCE [LARGE SCALE GENOMIC DNA]</scope>
    <source>
        <strain evidence="12 13">PB189-T1-4</strain>
    </source>
</reference>
<dbReference type="PIRSF" id="PIRSF001435">
    <property type="entry name" value="Nth"/>
    <property type="match status" value="1"/>
</dbReference>
<dbReference type="SMART" id="SM00478">
    <property type="entry name" value="ENDO3c"/>
    <property type="match status" value="1"/>
</dbReference>
<dbReference type="PANTHER" id="PTHR10359">
    <property type="entry name" value="A/G-SPECIFIC ADENINE GLYCOSYLASE/ENDONUCLEASE III"/>
    <property type="match status" value="1"/>
</dbReference>
<keyword evidence="13" id="KW-1185">Reference proteome</keyword>
<keyword evidence="2 10" id="KW-0004">4Fe-4S</keyword>
<evidence type="ECO:0000256" key="10">
    <source>
        <dbReference type="HAMAP-Rule" id="MF_00942"/>
    </source>
</evidence>
<evidence type="ECO:0000256" key="5">
    <source>
        <dbReference type="ARBA" id="ARBA00022801"/>
    </source>
</evidence>
<evidence type="ECO:0000313" key="12">
    <source>
        <dbReference type="EMBL" id="EFL43993.1"/>
    </source>
</evidence>
<dbReference type="Gene3D" id="1.10.1670.10">
    <property type="entry name" value="Helix-hairpin-Helix base-excision DNA repair enzymes (C-terminal)"/>
    <property type="match status" value="1"/>
</dbReference>
<evidence type="ECO:0000259" key="11">
    <source>
        <dbReference type="SMART" id="SM00478"/>
    </source>
</evidence>
<dbReference type="InterPro" id="IPR005759">
    <property type="entry name" value="Nth"/>
</dbReference>
<evidence type="ECO:0000256" key="2">
    <source>
        <dbReference type="ARBA" id="ARBA00022485"/>
    </source>
</evidence>
<organism evidence="12 13">
    <name type="scientific">Fannyhessea vaginae PB189-T1-4</name>
    <dbReference type="NCBI Taxonomy" id="866774"/>
    <lineage>
        <taxon>Bacteria</taxon>
        <taxon>Bacillati</taxon>
        <taxon>Actinomycetota</taxon>
        <taxon>Coriobacteriia</taxon>
        <taxon>Coriobacteriales</taxon>
        <taxon>Atopobiaceae</taxon>
        <taxon>Fannyhessea</taxon>
    </lineage>
</organism>
<evidence type="ECO:0000256" key="8">
    <source>
        <dbReference type="ARBA" id="ARBA00023204"/>
    </source>
</evidence>
<keyword evidence="10 12" id="KW-0456">Lyase</keyword>
<comment type="function">
    <text evidence="10">DNA repair enzyme that has both DNA N-glycosylase activity and AP-lyase activity. The DNA N-glycosylase activity releases various damaged pyrimidines from DNA by cleaving the N-glycosidic bond, leaving an AP (apurinic/apyrimidinic) site. The AP-lyase activity cleaves the phosphodiester bond 3' to the AP site by a beta-elimination, leaving a 3'-terminal unsaturated sugar and a product with a terminal 5'-phosphate.</text>
</comment>
<dbReference type="EC" id="4.2.99.18" evidence="10"/>
<comment type="catalytic activity">
    <reaction evidence="10">
        <text>2'-deoxyribonucleotide-(2'-deoxyribose 5'-phosphate)-2'-deoxyribonucleotide-DNA = a 3'-end 2'-deoxyribonucleotide-(2,3-dehydro-2,3-deoxyribose 5'-phosphate)-DNA + a 5'-end 5'-phospho-2'-deoxyribonucleoside-DNA + H(+)</text>
        <dbReference type="Rhea" id="RHEA:66592"/>
        <dbReference type="Rhea" id="RHEA-COMP:13180"/>
        <dbReference type="Rhea" id="RHEA-COMP:16897"/>
        <dbReference type="Rhea" id="RHEA-COMP:17067"/>
        <dbReference type="ChEBI" id="CHEBI:15378"/>
        <dbReference type="ChEBI" id="CHEBI:136412"/>
        <dbReference type="ChEBI" id="CHEBI:157695"/>
        <dbReference type="ChEBI" id="CHEBI:167181"/>
        <dbReference type="EC" id="4.2.99.18"/>
    </reaction>
</comment>
<name>A0ABN0AZR3_9ACTN</name>
<keyword evidence="4 10" id="KW-0227">DNA damage</keyword>
<dbReference type="InterPro" id="IPR023170">
    <property type="entry name" value="HhH_base_excis_C"/>
</dbReference>
<comment type="similarity">
    <text evidence="1 10">Belongs to the Nth/MutY family.</text>
</comment>
<dbReference type="Proteomes" id="UP000004431">
    <property type="component" value="Unassembled WGS sequence"/>
</dbReference>
<keyword evidence="6 10" id="KW-0408">Iron</keyword>
<evidence type="ECO:0000256" key="3">
    <source>
        <dbReference type="ARBA" id="ARBA00022723"/>
    </source>
</evidence>
<comment type="caution">
    <text evidence="12">The sequence shown here is derived from an EMBL/GenBank/DDBJ whole genome shotgun (WGS) entry which is preliminary data.</text>
</comment>
<dbReference type="SUPFAM" id="SSF48150">
    <property type="entry name" value="DNA-glycosylase"/>
    <property type="match status" value="1"/>
</dbReference>
<dbReference type="Pfam" id="PF00633">
    <property type="entry name" value="HHH"/>
    <property type="match status" value="1"/>
</dbReference>
<feature type="domain" description="HhH-GPD" evidence="11">
    <location>
        <begin position="75"/>
        <end position="223"/>
    </location>
</feature>
<keyword evidence="12" id="KW-0540">Nuclease</keyword>
<gene>
    <name evidence="10 12" type="primary">nth</name>
    <name evidence="12" type="ORF">HMPREF9248_0363</name>
</gene>
<dbReference type="NCBIfam" id="TIGR01083">
    <property type="entry name" value="nth"/>
    <property type="match status" value="1"/>
</dbReference>
<dbReference type="PROSITE" id="PS01155">
    <property type="entry name" value="ENDONUCLEASE_III_2"/>
    <property type="match status" value="1"/>
</dbReference>
<evidence type="ECO:0000256" key="6">
    <source>
        <dbReference type="ARBA" id="ARBA00023004"/>
    </source>
</evidence>
<dbReference type="Gene3D" id="1.10.340.30">
    <property type="entry name" value="Hypothetical protein, domain 2"/>
    <property type="match status" value="1"/>
</dbReference>
<protein>
    <recommendedName>
        <fullName evidence="10">Endonuclease III</fullName>
        <ecNumber evidence="10">4.2.99.18</ecNumber>
    </recommendedName>
    <alternativeName>
        <fullName evidence="10">DNA-(apurinic or apyrimidinic site) lyase</fullName>
    </alternativeName>
</protein>
<keyword evidence="12" id="KW-0255">Endonuclease</keyword>
<dbReference type="PANTHER" id="PTHR10359:SF18">
    <property type="entry name" value="ENDONUCLEASE III"/>
    <property type="match status" value="1"/>
</dbReference>
<proteinExistence type="inferred from homology"/>
<evidence type="ECO:0000256" key="7">
    <source>
        <dbReference type="ARBA" id="ARBA00023014"/>
    </source>
</evidence>
<keyword evidence="9 10" id="KW-0326">Glycosidase</keyword>
<keyword evidence="3 10" id="KW-0479">Metal-binding</keyword>
<dbReference type="HAMAP" id="MF_00942">
    <property type="entry name" value="Nth"/>
    <property type="match status" value="1"/>
</dbReference>
<feature type="binding site" evidence="10">
    <location>
        <position position="225"/>
    </location>
    <ligand>
        <name>[4Fe-4S] cluster</name>
        <dbReference type="ChEBI" id="CHEBI:49883"/>
    </ligand>
</feature>
<feature type="binding site" evidence="10">
    <location>
        <position position="235"/>
    </location>
    <ligand>
        <name>[4Fe-4S] cluster</name>
        <dbReference type="ChEBI" id="CHEBI:49883"/>
    </ligand>
</feature>
<dbReference type="Pfam" id="PF00730">
    <property type="entry name" value="HhH-GPD"/>
    <property type="match status" value="1"/>
</dbReference>
<sequence length="250" mass="28309">MNTRGDGGFLNNKTKRSINGYHSYRYERQKQVKETKRHITARALEFCTRMHAHYPSVQSALNYTDAFTLTIAVLLSAQTTDAAVNSVTGELFSRWPTPQAMATAPIDSVEQVIRRIGFWKTKARHCVDTARMIVNDFGGTVPRTMAELTRLPGVGRKTANIVMNKAFNNAEGIAVDTHVFRIATRLEFTHAATPLAAEQDLLAIIPRELWCNVNEEWIHFGREVCPARKPHCDTCFERDLCPFAARMQQR</sequence>
<feature type="binding site" evidence="10">
    <location>
        <position position="232"/>
    </location>
    <ligand>
        <name>[4Fe-4S] cluster</name>
        <dbReference type="ChEBI" id="CHEBI:49883"/>
    </ligand>
</feature>
<feature type="binding site" evidence="10">
    <location>
        <position position="241"/>
    </location>
    <ligand>
        <name>[4Fe-4S] cluster</name>
        <dbReference type="ChEBI" id="CHEBI:49883"/>
    </ligand>
</feature>
<accession>A0ABN0AZR3</accession>
<dbReference type="InterPro" id="IPR004036">
    <property type="entry name" value="Endonuclease-III-like_CS2"/>
</dbReference>
<evidence type="ECO:0000256" key="4">
    <source>
        <dbReference type="ARBA" id="ARBA00022763"/>
    </source>
</evidence>
<keyword evidence="7 10" id="KW-0411">Iron-sulfur</keyword>
<comment type="cofactor">
    <cofactor evidence="10">
        <name>[4Fe-4S] cluster</name>
        <dbReference type="ChEBI" id="CHEBI:49883"/>
    </cofactor>
    <text evidence="10">Binds 1 [4Fe-4S] cluster.</text>
</comment>
<dbReference type="EMBL" id="AEDQ01000022">
    <property type="protein sequence ID" value="EFL43993.1"/>
    <property type="molecule type" value="Genomic_DNA"/>
</dbReference>
<keyword evidence="5 10" id="KW-0378">Hydrolase</keyword>
<dbReference type="CDD" id="cd00056">
    <property type="entry name" value="ENDO3c"/>
    <property type="match status" value="1"/>
</dbReference>
<dbReference type="InterPro" id="IPR011257">
    <property type="entry name" value="DNA_glycosylase"/>
</dbReference>
<dbReference type="RefSeq" id="WP_006304295.1">
    <property type="nucleotide sequence ID" value="NZ_AEDQ01000022.1"/>
</dbReference>
<dbReference type="GO" id="GO:0140078">
    <property type="term" value="F:class I DNA-(apurinic or apyrimidinic site) endonuclease activity"/>
    <property type="evidence" value="ECO:0007669"/>
    <property type="project" value="UniProtKB-EC"/>
</dbReference>
<dbReference type="InterPro" id="IPR003265">
    <property type="entry name" value="HhH-GPD_domain"/>
</dbReference>
<keyword evidence="8 10" id="KW-0234">DNA repair</keyword>
<keyword evidence="10" id="KW-0238">DNA-binding</keyword>
<evidence type="ECO:0000256" key="1">
    <source>
        <dbReference type="ARBA" id="ARBA00008343"/>
    </source>
</evidence>
<evidence type="ECO:0000313" key="13">
    <source>
        <dbReference type="Proteomes" id="UP000004431"/>
    </source>
</evidence>